<dbReference type="RefSeq" id="WP_010829242.1">
    <property type="nucleotide sequence ID" value="NZ_KB944845.1"/>
</dbReference>
<name>R3K118_ENTFL</name>
<dbReference type="AlphaFoldDB" id="R3K118"/>
<sequence>MDIETLATELERTIQKSKEHSKHFSQEIQRLQFEKREIEKEFQDKIAILKQNLLDSLGVEEAVETDSFIVSKNYPNTKSQTTYKLEFPTDKELNERLIQYFKNYDASLIKEDITYKPIQKNIKQLIIEGQFHISDNGFLVDNNGEIIPDMKVTVKKVEPKVKVKKTSLNNKSRHEN</sequence>
<dbReference type="PATRIC" id="fig|1169311.3.peg.3049"/>
<reference evidence="1 2" key="1">
    <citation type="submission" date="2013-02" db="EMBL/GenBank/DDBJ databases">
        <title>The Genome Sequence of Enterococcus faecalis ATCC_6055.</title>
        <authorList>
            <consortium name="The Broad Institute Genome Sequencing Platform"/>
            <consortium name="The Broad Institute Genome Sequencing Center for Infectious Disease"/>
            <person name="Earl A.M."/>
            <person name="Gilmore M.S."/>
            <person name="Lebreton F."/>
            <person name="Walker B."/>
            <person name="Young S.K."/>
            <person name="Zeng Q."/>
            <person name="Gargeya S."/>
            <person name="Fitzgerald M."/>
            <person name="Haas B."/>
            <person name="Abouelleil A."/>
            <person name="Alvarado L."/>
            <person name="Arachchi H.M."/>
            <person name="Berlin A.M."/>
            <person name="Chapman S.B."/>
            <person name="Dewar J."/>
            <person name="Goldberg J."/>
            <person name="Griggs A."/>
            <person name="Gujja S."/>
            <person name="Hansen M."/>
            <person name="Howarth C."/>
            <person name="Imamovic A."/>
            <person name="Larimer J."/>
            <person name="McCowan C."/>
            <person name="Murphy C."/>
            <person name="Neiman D."/>
            <person name="Pearson M."/>
            <person name="Priest M."/>
            <person name="Roberts A."/>
            <person name="Saif S."/>
            <person name="Shea T."/>
            <person name="Sisk P."/>
            <person name="Sykes S."/>
            <person name="Wortman J."/>
            <person name="Nusbaum C."/>
            <person name="Birren B."/>
        </authorList>
    </citation>
    <scope>NUCLEOTIDE SEQUENCE [LARGE SCALE GENOMIC DNA]</scope>
    <source>
        <strain evidence="1 2">ATCC 6055</strain>
    </source>
</reference>
<accession>R3K118</accession>
<gene>
    <name evidence="1" type="ORF">WOU_03109</name>
</gene>
<proteinExistence type="predicted"/>
<comment type="caution">
    <text evidence="1">The sequence shown here is derived from an EMBL/GenBank/DDBJ whole genome shotgun (WGS) entry which is preliminary data.</text>
</comment>
<dbReference type="Proteomes" id="UP000013638">
    <property type="component" value="Unassembled WGS sequence"/>
</dbReference>
<evidence type="ECO:0000313" key="2">
    <source>
        <dbReference type="Proteomes" id="UP000013638"/>
    </source>
</evidence>
<organism evidence="1 2">
    <name type="scientific">Enterococcus faecalis ATCC 6055</name>
    <dbReference type="NCBI Taxonomy" id="1169311"/>
    <lineage>
        <taxon>Bacteria</taxon>
        <taxon>Bacillati</taxon>
        <taxon>Bacillota</taxon>
        <taxon>Bacilli</taxon>
        <taxon>Lactobacillales</taxon>
        <taxon>Enterococcaceae</taxon>
        <taxon>Enterococcus</taxon>
    </lineage>
</organism>
<evidence type="ECO:0000313" key="1">
    <source>
        <dbReference type="EMBL" id="EOK07270.1"/>
    </source>
</evidence>
<protein>
    <submittedName>
        <fullName evidence="1">Uncharacterized protein</fullName>
    </submittedName>
</protein>
<dbReference type="EMBL" id="ASDZ01000045">
    <property type="protein sequence ID" value="EOK07270.1"/>
    <property type="molecule type" value="Genomic_DNA"/>
</dbReference>
<dbReference type="HOGENOM" id="CLU_1608321_0_0_9"/>